<evidence type="ECO:0000256" key="3">
    <source>
        <dbReference type="ARBA" id="ARBA00001947"/>
    </source>
</evidence>
<dbReference type="Pfam" id="PF13242">
    <property type="entry name" value="Hydrolase_like"/>
    <property type="match status" value="1"/>
</dbReference>
<evidence type="ECO:0000256" key="4">
    <source>
        <dbReference type="ARBA" id="ARBA00004496"/>
    </source>
</evidence>
<dbReference type="Proteomes" id="UP000001036">
    <property type="component" value="Chromosome"/>
</dbReference>
<evidence type="ECO:0000256" key="1">
    <source>
        <dbReference type="ARBA" id="ARBA00001226"/>
    </source>
</evidence>
<dbReference type="GO" id="GO:0005975">
    <property type="term" value="P:carbohydrate metabolic process"/>
    <property type="evidence" value="ECO:0007669"/>
    <property type="project" value="InterPro"/>
</dbReference>
<evidence type="ECO:0000256" key="7">
    <source>
        <dbReference type="ARBA" id="ARBA00011245"/>
    </source>
</evidence>
<dbReference type="NCBIfam" id="TIGR01662">
    <property type="entry name" value="HAD-SF-IIIA"/>
    <property type="match status" value="1"/>
</dbReference>
<dbReference type="PANTHER" id="PTHR42891:SF1">
    <property type="entry name" value="D-GLYCERO-BETA-D-MANNO-HEPTOSE-1,7-BISPHOSPHATE 7-PHOSPHATASE"/>
    <property type="match status" value="1"/>
</dbReference>
<comment type="subcellular location">
    <subcellularLocation>
        <location evidence="4">Cytoplasm</location>
    </subcellularLocation>
</comment>
<comment type="catalytic activity">
    <reaction evidence="1">
        <text>D-glycero-beta-D-manno-heptose 1,7-bisphosphate + H2O = D-glycero-beta-D-manno-heptose 1-phosphate + phosphate</text>
        <dbReference type="Rhea" id="RHEA:28518"/>
        <dbReference type="ChEBI" id="CHEBI:15377"/>
        <dbReference type="ChEBI" id="CHEBI:43474"/>
        <dbReference type="ChEBI" id="CHEBI:60208"/>
        <dbReference type="ChEBI" id="CHEBI:61593"/>
        <dbReference type="EC" id="3.1.3.82"/>
    </reaction>
</comment>
<comment type="subunit">
    <text evidence="7">Monomer.</text>
</comment>
<keyword evidence="15" id="KW-0119">Carbohydrate metabolism</keyword>
<evidence type="ECO:0000313" key="18">
    <source>
        <dbReference type="Proteomes" id="UP000001036"/>
    </source>
</evidence>
<proteinExistence type="inferred from homology"/>
<dbReference type="NCBIfam" id="NF006506">
    <property type="entry name" value="PRK08942.1"/>
    <property type="match status" value="1"/>
</dbReference>
<protein>
    <recommendedName>
        <fullName evidence="9">D-glycero-beta-D-manno-heptose-1,7-bisphosphate 7-phosphatase</fullName>
        <ecNumber evidence="8">3.1.3.82</ecNumber>
    </recommendedName>
    <alternativeName>
        <fullName evidence="16">D,D-heptose 1,7-bisphosphate phosphatase</fullName>
    </alternativeName>
</protein>
<dbReference type="EC" id="3.1.3.82" evidence="8"/>
<keyword evidence="14" id="KW-0460">Magnesium</keyword>
<dbReference type="EMBL" id="CP000934">
    <property type="protein sequence ID" value="ACE84029.1"/>
    <property type="molecule type" value="Genomic_DNA"/>
</dbReference>
<evidence type="ECO:0000256" key="10">
    <source>
        <dbReference type="ARBA" id="ARBA00022490"/>
    </source>
</evidence>
<evidence type="ECO:0000256" key="13">
    <source>
        <dbReference type="ARBA" id="ARBA00022833"/>
    </source>
</evidence>
<keyword evidence="10" id="KW-0963">Cytoplasm</keyword>
<dbReference type="HOGENOM" id="CLU_085077_2_0_6"/>
<sequence length="227" mass="24450">MRPSPTGMLASSLQGSIHGVSHLLTPIHEPTPNRSKNMKLIILDRDGVINHDRDDYVKSADECVPIAGSIEAIARLHKAGFTLVVATNQAGLAKGRFELEDLEAMHEKITLLVEEQGGEIGAIFYCPHHPDDHCKCRKPKPGMLDAIEAEFNTSVESCYFVGDSLRDLQAGLQKGCKPVLVKTGKGIKTLAQLANPGEQTDNPLVSLDQVLVVDNLAAAADIIIANT</sequence>
<keyword evidence="11" id="KW-0479">Metal-binding</keyword>
<organism evidence="17 18">
    <name type="scientific">Cellvibrio japonicus (strain Ueda107)</name>
    <name type="common">Pseudomonas fluorescens subsp. cellulosa</name>
    <dbReference type="NCBI Taxonomy" id="498211"/>
    <lineage>
        <taxon>Bacteria</taxon>
        <taxon>Pseudomonadati</taxon>
        <taxon>Pseudomonadota</taxon>
        <taxon>Gammaproteobacteria</taxon>
        <taxon>Cellvibrionales</taxon>
        <taxon>Cellvibrionaceae</taxon>
        <taxon>Cellvibrio</taxon>
    </lineage>
</organism>
<keyword evidence="12" id="KW-0378">Hydrolase</keyword>
<dbReference type="InterPro" id="IPR004446">
    <property type="entry name" value="Heptose_bisP_phosphatase"/>
</dbReference>
<dbReference type="InterPro" id="IPR036412">
    <property type="entry name" value="HAD-like_sf"/>
</dbReference>
<dbReference type="InterPro" id="IPR006549">
    <property type="entry name" value="HAD-SF_hydro_IIIA"/>
</dbReference>
<dbReference type="GO" id="GO:0046872">
    <property type="term" value="F:metal ion binding"/>
    <property type="evidence" value="ECO:0007669"/>
    <property type="project" value="UniProtKB-KW"/>
</dbReference>
<evidence type="ECO:0000256" key="8">
    <source>
        <dbReference type="ARBA" id="ARBA00012987"/>
    </source>
</evidence>
<keyword evidence="13" id="KW-0862">Zinc</keyword>
<evidence type="ECO:0000256" key="6">
    <source>
        <dbReference type="ARBA" id="ARBA00005628"/>
    </source>
</evidence>
<comment type="pathway">
    <text evidence="5">Nucleotide-sugar biosynthesis; ADP-L-glycero-beta-D-manno-heptose biosynthesis; ADP-L-glycero-beta-D-manno-heptose from D-glycero-beta-D-manno-heptose 7-phosphate: step 2/4.</text>
</comment>
<evidence type="ECO:0000256" key="16">
    <source>
        <dbReference type="ARBA" id="ARBA00031828"/>
    </source>
</evidence>
<dbReference type="PANTHER" id="PTHR42891">
    <property type="entry name" value="D-GLYCERO-BETA-D-MANNO-HEPTOSE-1,7-BISPHOSPHATE 7-PHOSPHATASE"/>
    <property type="match status" value="1"/>
</dbReference>
<dbReference type="eggNOG" id="COG0241">
    <property type="taxonomic scope" value="Bacteria"/>
</dbReference>
<dbReference type="SUPFAM" id="SSF56784">
    <property type="entry name" value="HAD-like"/>
    <property type="match status" value="1"/>
</dbReference>
<evidence type="ECO:0000256" key="12">
    <source>
        <dbReference type="ARBA" id="ARBA00022801"/>
    </source>
</evidence>
<accession>B3PFD9</accession>
<dbReference type="Gene3D" id="3.40.50.1000">
    <property type="entry name" value="HAD superfamily/HAD-like"/>
    <property type="match status" value="1"/>
</dbReference>
<name>B3PFD9_CELJU</name>
<dbReference type="STRING" id="498211.CJA_0055"/>
<evidence type="ECO:0000256" key="5">
    <source>
        <dbReference type="ARBA" id="ARBA00004708"/>
    </source>
</evidence>
<reference evidence="17 18" key="1">
    <citation type="journal article" date="2008" name="J. Bacteriol.">
        <title>Insights into plant cell wall degradation from the genome sequence of the soil bacterium Cellvibrio japonicus.</title>
        <authorList>
            <person name="Deboy R.T."/>
            <person name="Mongodin E.F."/>
            <person name="Fouts D.E."/>
            <person name="Tailford L.E."/>
            <person name="Khouri H."/>
            <person name="Emerson J.B."/>
            <person name="Mohamoud Y."/>
            <person name="Watkins K."/>
            <person name="Henrissat B."/>
            <person name="Gilbert H.J."/>
            <person name="Nelson K.E."/>
        </authorList>
    </citation>
    <scope>NUCLEOTIDE SEQUENCE [LARGE SCALE GENOMIC DNA]</scope>
    <source>
        <strain evidence="17 18">Ueda107</strain>
    </source>
</reference>
<dbReference type="NCBIfam" id="TIGR01656">
    <property type="entry name" value="Histidinol-ppas"/>
    <property type="match status" value="1"/>
</dbReference>
<evidence type="ECO:0000256" key="14">
    <source>
        <dbReference type="ARBA" id="ARBA00022842"/>
    </source>
</evidence>
<evidence type="ECO:0000256" key="2">
    <source>
        <dbReference type="ARBA" id="ARBA00001946"/>
    </source>
</evidence>
<dbReference type="InterPro" id="IPR006543">
    <property type="entry name" value="Histidinol-phos"/>
</dbReference>
<comment type="cofactor">
    <cofactor evidence="2">
        <name>Mg(2+)</name>
        <dbReference type="ChEBI" id="CHEBI:18420"/>
    </cofactor>
</comment>
<gene>
    <name evidence="17" type="primary">uvs117</name>
    <name evidence="17" type="ordered locus">CJA_0055</name>
</gene>
<dbReference type="GO" id="GO:0005737">
    <property type="term" value="C:cytoplasm"/>
    <property type="evidence" value="ECO:0007669"/>
    <property type="project" value="UniProtKB-SubCell"/>
</dbReference>
<evidence type="ECO:0000256" key="9">
    <source>
        <dbReference type="ARBA" id="ARBA00014542"/>
    </source>
</evidence>
<comment type="cofactor">
    <cofactor evidence="3">
        <name>Zn(2+)</name>
        <dbReference type="ChEBI" id="CHEBI:29105"/>
    </cofactor>
</comment>
<comment type="similarity">
    <text evidence="6">Belongs to the GmhB family.</text>
</comment>
<evidence type="ECO:0000256" key="15">
    <source>
        <dbReference type="ARBA" id="ARBA00023277"/>
    </source>
</evidence>
<keyword evidence="18" id="KW-1185">Reference proteome</keyword>
<dbReference type="InterPro" id="IPR023214">
    <property type="entry name" value="HAD_sf"/>
</dbReference>
<evidence type="ECO:0000313" key="17">
    <source>
        <dbReference type="EMBL" id="ACE84029.1"/>
    </source>
</evidence>
<dbReference type="GO" id="GO:0034200">
    <property type="term" value="F:D-glycero-beta-D-manno-heptose 1,7-bisphosphate 7-phosphatase activity"/>
    <property type="evidence" value="ECO:0007669"/>
    <property type="project" value="UniProtKB-EC"/>
</dbReference>
<dbReference type="FunFam" id="3.40.50.1000:FF:000168">
    <property type="entry name" value="D,D-heptose 1,7-bisphosphate phosphatase"/>
    <property type="match status" value="1"/>
</dbReference>
<dbReference type="AlphaFoldDB" id="B3PFD9"/>
<dbReference type="CDD" id="cd07503">
    <property type="entry name" value="HAD_HisB-N"/>
    <property type="match status" value="1"/>
</dbReference>
<evidence type="ECO:0000256" key="11">
    <source>
        <dbReference type="ARBA" id="ARBA00022723"/>
    </source>
</evidence>
<dbReference type="KEGG" id="cja:CJA_0055"/>